<reference evidence="2" key="1">
    <citation type="submission" date="2021-04" db="EMBL/GenBank/DDBJ databases">
        <authorList>
            <person name="Hartkoorn R.C."/>
            <person name="Beaudoing E."/>
            <person name="Hot D."/>
        </authorList>
    </citation>
    <scope>NUCLEOTIDE SEQUENCE</scope>
    <source>
        <strain evidence="2">NRRL B-16292</strain>
    </source>
</reference>
<reference evidence="2" key="2">
    <citation type="submission" date="2022-09" db="EMBL/GenBank/DDBJ databases">
        <title>Biosynthetic gene clusters of Dactylosporangioum fulvum.</title>
        <authorList>
            <person name="Caradec T."/>
        </authorList>
    </citation>
    <scope>NUCLEOTIDE SEQUENCE</scope>
    <source>
        <strain evidence="2">NRRL B-16292</strain>
    </source>
</reference>
<dbReference type="InterPro" id="IPR036397">
    <property type="entry name" value="RNaseH_sf"/>
</dbReference>
<evidence type="ECO:0000313" key="2">
    <source>
        <dbReference type="EMBL" id="UWP80393.1"/>
    </source>
</evidence>
<accession>A0ABY5VRL8</accession>
<evidence type="ECO:0000313" key="3">
    <source>
        <dbReference type="Proteomes" id="UP001059617"/>
    </source>
</evidence>
<evidence type="ECO:0000259" key="1">
    <source>
        <dbReference type="Pfam" id="PF13683"/>
    </source>
</evidence>
<dbReference type="SUPFAM" id="SSF53098">
    <property type="entry name" value="Ribonuclease H-like"/>
    <property type="match status" value="1"/>
</dbReference>
<organism evidence="2 3">
    <name type="scientific">Dactylosporangium fulvum</name>
    <dbReference type="NCBI Taxonomy" id="53359"/>
    <lineage>
        <taxon>Bacteria</taxon>
        <taxon>Bacillati</taxon>
        <taxon>Actinomycetota</taxon>
        <taxon>Actinomycetes</taxon>
        <taxon>Micromonosporales</taxon>
        <taxon>Micromonosporaceae</taxon>
        <taxon>Dactylosporangium</taxon>
    </lineage>
</organism>
<dbReference type="InterPro" id="IPR012337">
    <property type="entry name" value="RNaseH-like_sf"/>
</dbReference>
<dbReference type="EMBL" id="CP073720">
    <property type="protein sequence ID" value="UWP80393.1"/>
    <property type="molecule type" value="Genomic_DNA"/>
</dbReference>
<gene>
    <name evidence="2" type="ORF">Dfulv_35260</name>
</gene>
<dbReference type="Pfam" id="PF13683">
    <property type="entry name" value="rve_3"/>
    <property type="match status" value="1"/>
</dbReference>
<dbReference type="Gene3D" id="3.30.420.10">
    <property type="entry name" value="Ribonuclease H-like superfamily/Ribonuclease H"/>
    <property type="match status" value="1"/>
</dbReference>
<sequence length="104" mass="12034">MLAFAAEGIEVVRIPPRTPRANCYTERFIGSVRGECTDHILIYNERHACTILDAYARHFNEHRPHQSVDQHPPRHDPNVVIPIDHAIRKRRVLNGMIDKYTRAA</sequence>
<protein>
    <submittedName>
        <fullName evidence="2">Transposase</fullName>
    </submittedName>
</protein>
<feature type="domain" description="Integrase catalytic" evidence="1">
    <location>
        <begin position="8"/>
        <end position="73"/>
    </location>
</feature>
<keyword evidence="3" id="KW-1185">Reference proteome</keyword>
<dbReference type="RefSeq" id="WP_259858153.1">
    <property type="nucleotide sequence ID" value="NZ_BAAAST010000009.1"/>
</dbReference>
<dbReference type="Proteomes" id="UP001059617">
    <property type="component" value="Chromosome"/>
</dbReference>
<dbReference type="InterPro" id="IPR001584">
    <property type="entry name" value="Integrase_cat-core"/>
</dbReference>
<name>A0ABY5VRL8_9ACTN</name>
<proteinExistence type="predicted"/>